<feature type="signal peptide" evidence="5">
    <location>
        <begin position="1"/>
        <end position="22"/>
    </location>
</feature>
<keyword evidence="2 4" id="KW-0472">Membrane</keyword>
<comment type="function">
    <text evidence="4">Part of the outer membrane protein assembly complex, which is involved in assembly and insertion of beta-barrel proteins into the outer membrane.</text>
</comment>
<name>A0A8J3F677_9BURK</name>
<dbReference type="SUPFAM" id="SSF50998">
    <property type="entry name" value="Quinoprotein alcohol dehydrogenase-like"/>
    <property type="match status" value="1"/>
</dbReference>
<dbReference type="SMART" id="SM00564">
    <property type="entry name" value="PQQ"/>
    <property type="match status" value="6"/>
</dbReference>
<dbReference type="InterPro" id="IPR017687">
    <property type="entry name" value="BamB"/>
</dbReference>
<comment type="subunit">
    <text evidence="4">Part of the Bam complex.</text>
</comment>
<evidence type="ECO:0000256" key="5">
    <source>
        <dbReference type="SAM" id="SignalP"/>
    </source>
</evidence>
<feature type="domain" description="Pyrrolo-quinoline quinone repeat" evidence="6">
    <location>
        <begin position="78"/>
        <end position="309"/>
    </location>
</feature>
<reference evidence="7" key="2">
    <citation type="submission" date="2020-09" db="EMBL/GenBank/DDBJ databases">
        <authorList>
            <person name="Sun Q."/>
            <person name="Sedlacek I."/>
        </authorList>
    </citation>
    <scope>NUCLEOTIDE SEQUENCE</scope>
    <source>
        <strain evidence="7">CCM 7664</strain>
    </source>
</reference>
<feature type="chain" id="PRO_5035348123" description="Outer membrane protein assembly factor BamB" evidence="5">
    <location>
        <begin position="23"/>
        <end position="383"/>
    </location>
</feature>
<reference evidence="7" key="1">
    <citation type="journal article" date="2014" name="Int. J. Syst. Evol. Microbiol.">
        <title>Complete genome sequence of Corynebacterium casei LMG S-19264T (=DSM 44701T), isolated from a smear-ripened cheese.</title>
        <authorList>
            <consortium name="US DOE Joint Genome Institute (JGI-PGF)"/>
            <person name="Walter F."/>
            <person name="Albersmeier A."/>
            <person name="Kalinowski J."/>
            <person name="Ruckert C."/>
        </authorList>
    </citation>
    <scope>NUCLEOTIDE SEQUENCE</scope>
    <source>
        <strain evidence="7">CCM 7664</strain>
    </source>
</reference>
<dbReference type="Pfam" id="PF13360">
    <property type="entry name" value="PQQ_2"/>
    <property type="match status" value="1"/>
</dbReference>
<accession>A0A8J3F677</accession>
<comment type="caution">
    <text evidence="7">The sequence shown here is derived from an EMBL/GenBank/DDBJ whole genome shotgun (WGS) entry which is preliminary data.</text>
</comment>
<keyword evidence="8" id="KW-1185">Reference proteome</keyword>
<evidence type="ECO:0000259" key="6">
    <source>
        <dbReference type="Pfam" id="PF13360"/>
    </source>
</evidence>
<evidence type="ECO:0000313" key="8">
    <source>
        <dbReference type="Proteomes" id="UP000627205"/>
    </source>
</evidence>
<dbReference type="Gene3D" id="2.130.10.10">
    <property type="entry name" value="YVTN repeat-like/Quinoprotein amine dehydrogenase"/>
    <property type="match status" value="1"/>
</dbReference>
<dbReference type="PANTHER" id="PTHR34512">
    <property type="entry name" value="CELL SURFACE PROTEIN"/>
    <property type="match status" value="1"/>
</dbReference>
<evidence type="ECO:0000256" key="1">
    <source>
        <dbReference type="ARBA" id="ARBA00022729"/>
    </source>
</evidence>
<keyword evidence="4" id="KW-0564">Palmitate</keyword>
<dbReference type="HAMAP" id="MF_00923">
    <property type="entry name" value="OM_assembly_BamB"/>
    <property type="match status" value="1"/>
</dbReference>
<comment type="similarity">
    <text evidence="4">Belongs to the BamB family.</text>
</comment>
<comment type="subcellular location">
    <subcellularLocation>
        <location evidence="4">Cell outer membrane</location>
        <topology evidence="4">Lipid-anchor</topology>
    </subcellularLocation>
</comment>
<evidence type="ECO:0000256" key="2">
    <source>
        <dbReference type="ARBA" id="ARBA00023136"/>
    </source>
</evidence>
<dbReference type="GO" id="GO:0051205">
    <property type="term" value="P:protein insertion into membrane"/>
    <property type="evidence" value="ECO:0007669"/>
    <property type="project" value="UniProtKB-UniRule"/>
</dbReference>
<evidence type="ECO:0000256" key="4">
    <source>
        <dbReference type="HAMAP-Rule" id="MF_00923"/>
    </source>
</evidence>
<dbReference type="InterPro" id="IPR002372">
    <property type="entry name" value="PQQ_rpt_dom"/>
</dbReference>
<proteinExistence type="inferred from homology"/>
<dbReference type="PROSITE" id="PS51257">
    <property type="entry name" value="PROKAR_LIPOPROTEIN"/>
    <property type="match status" value="1"/>
</dbReference>
<evidence type="ECO:0000313" key="7">
    <source>
        <dbReference type="EMBL" id="GGI54523.1"/>
    </source>
</evidence>
<dbReference type="InterPro" id="IPR015943">
    <property type="entry name" value="WD40/YVTN_repeat-like_dom_sf"/>
</dbReference>
<dbReference type="InterPro" id="IPR018391">
    <property type="entry name" value="PQQ_b-propeller_rpt"/>
</dbReference>
<dbReference type="InterPro" id="IPR011047">
    <property type="entry name" value="Quinoprotein_ADH-like_sf"/>
</dbReference>
<dbReference type="EMBL" id="BMDP01000002">
    <property type="protein sequence ID" value="GGI54523.1"/>
    <property type="molecule type" value="Genomic_DNA"/>
</dbReference>
<dbReference type="AlphaFoldDB" id="A0A8J3F677"/>
<organism evidence="7 8">
    <name type="scientific">Oxalicibacterium solurbis</name>
    <dbReference type="NCBI Taxonomy" id="69280"/>
    <lineage>
        <taxon>Bacteria</taxon>
        <taxon>Pseudomonadati</taxon>
        <taxon>Pseudomonadota</taxon>
        <taxon>Betaproteobacteria</taxon>
        <taxon>Burkholderiales</taxon>
        <taxon>Oxalobacteraceae</taxon>
        <taxon>Oxalicibacterium</taxon>
    </lineage>
</organism>
<dbReference type="GO" id="GO:0009279">
    <property type="term" value="C:cell outer membrane"/>
    <property type="evidence" value="ECO:0007669"/>
    <property type="project" value="UniProtKB-SubCell"/>
</dbReference>
<keyword evidence="1 4" id="KW-0732">Signal</keyword>
<dbReference type="PANTHER" id="PTHR34512:SF30">
    <property type="entry name" value="OUTER MEMBRANE PROTEIN ASSEMBLY FACTOR BAMB"/>
    <property type="match status" value="1"/>
</dbReference>
<dbReference type="NCBIfam" id="TIGR03300">
    <property type="entry name" value="assembly_YfgL"/>
    <property type="match status" value="1"/>
</dbReference>
<dbReference type="RefSeq" id="WP_188420595.1">
    <property type="nucleotide sequence ID" value="NZ_BMDP01000002.1"/>
</dbReference>
<dbReference type="Proteomes" id="UP000627205">
    <property type="component" value="Unassembled WGS sequence"/>
</dbReference>
<dbReference type="GO" id="GO:0043165">
    <property type="term" value="P:Gram-negative-bacterium-type cell outer membrane assembly"/>
    <property type="evidence" value="ECO:0007669"/>
    <property type="project" value="UniProtKB-UniRule"/>
</dbReference>
<evidence type="ECO:0000256" key="3">
    <source>
        <dbReference type="ARBA" id="ARBA00023237"/>
    </source>
</evidence>
<gene>
    <name evidence="4 7" type="primary">bamB</name>
    <name evidence="7" type="ORF">GCM10011430_16970</name>
</gene>
<protein>
    <recommendedName>
        <fullName evidence="4">Outer membrane protein assembly factor BamB</fullName>
    </recommendedName>
</protein>
<keyword evidence="3 4" id="KW-0998">Cell outer membrane</keyword>
<sequence length="383" mass="40104">MRFTSKILCTGLLIATAGCSWLNPFASKPSPRTQPAPLVEFKSTMDVRTVWTASVGKSEKYVFTPVSVGNFIFAASEKGTIAKIEADTGRTVWRIDADTKLTAGVGSDGVTVVVAAENGTILAFDAEDGKQRWKARASSEVLSAPAIGQSVVVVRSMDNRITAFDADNGSRKWTVQRTAPALTLRTSPGIAIAGPNAYIGLSGGRLLAVALATGAPRWEVAVGDPRGVTELERIADISGTPLVAGRDVCAVAYQGRVACFDAVSGTPRWAAPLSSDVGVAADNRFVYAADEEGTVMAISRMGGGILWRNNKLKNRRLSTPIASGRTVAVGDYQGYVHFLSKDDGSFLARVATDGSAIMSVPLTAGGNLVFQTQSGTVAALAAE</sequence>
<keyword evidence="4" id="KW-0449">Lipoprotein</keyword>